<keyword evidence="2" id="KW-0032">Aminotransferase</keyword>
<dbReference type="OrthoDB" id="7403325at2759"/>
<evidence type="ECO:0000256" key="3">
    <source>
        <dbReference type="ARBA" id="ARBA00022679"/>
    </source>
</evidence>
<organism evidence="9 10">
    <name type="scientific">Owenia fusiformis</name>
    <name type="common">Polychaete worm</name>
    <dbReference type="NCBI Taxonomy" id="6347"/>
    <lineage>
        <taxon>Eukaryota</taxon>
        <taxon>Metazoa</taxon>
        <taxon>Spiralia</taxon>
        <taxon>Lophotrochozoa</taxon>
        <taxon>Annelida</taxon>
        <taxon>Polychaeta</taxon>
        <taxon>Sedentaria</taxon>
        <taxon>Canalipalpata</taxon>
        <taxon>Sabellida</taxon>
        <taxon>Oweniida</taxon>
        <taxon>Oweniidae</taxon>
        <taxon>Owenia</taxon>
    </lineage>
</organism>
<dbReference type="NCBIfam" id="TIGR02326">
    <property type="entry name" value="transamin_PhnW"/>
    <property type="match status" value="1"/>
</dbReference>
<evidence type="ECO:0000313" key="9">
    <source>
        <dbReference type="EMBL" id="CAH1792258.1"/>
    </source>
</evidence>
<comment type="caution">
    <text evidence="9">The sequence shown here is derived from an EMBL/GenBank/DDBJ whole genome shotgun (WGS) entry which is preliminary data.</text>
</comment>
<dbReference type="SUPFAM" id="SSF53383">
    <property type="entry name" value="PLP-dependent transferases"/>
    <property type="match status" value="1"/>
</dbReference>
<accession>A0A8J1U1J1</accession>
<gene>
    <name evidence="9" type="ORF">OFUS_LOCUS17257</name>
</gene>
<proteinExistence type="inferred from homology"/>
<dbReference type="NCBIfam" id="NF010006">
    <property type="entry name" value="PRK13479.1"/>
    <property type="match status" value="1"/>
</dbReference>
<dbReference type="GO" id="GO:0019700">
    <property type="term" value="P:organic phosphonate catabolic process"/>
    <property type="evidence" value="ECO:0007669"/>
    <property type="project" value="InterPro"/>
</dbReference>
<name>A0A8J1U1J1_OWEFU</name>
<evidence type="ECO:0000256" key="1">
    <source>
        <dbReference type="ARBA" id="ARBA00001933"/>
    </source>
</evidence>
<dbReference type="Gene3D" id="3.90.1150.10">
    <property type="entry name" value="Aspartate Aminotransferase, domain 1"/>
    <property type="match status" value="1"/>
</dbReference>
<keyword evidence="3" id="KW-0808">Transferase</keyword>
<evidence type="ECO:0000256" key="2">
    <source>
        <dbReference type="ARBA" id="ARBA00022576"/>
    </source>
</evidence>
<keyword evidence="5" id="KW-0670">Pyruvate</keyword>
<dbReference type="PANTHER" id="PTHR42778">
    <property type="entry name" value="2-AMINOETHYLPHOSPHONATE--PYRUVATE TRANSAMINASE"/>
    <property type="match status" value="1"/>
</dbReference>
<evidence type="ECO:0000256" key="7">
    <source>
        <dbReference type="ARBA" id="ARBA00049460"/>
    </source>
</evidence>
<dbReference type="InterPro" id="IPR012703">
    <property type="entry name" value="NH2EtPonate_pyrv_transaminase"/>
</dbReference>
<dbReference type="PANTHER" id="PTHR42778:SF1">
    <property type="entry name" value="2-AMINOETHYLPHOSPHONATE--PYRUVATE TRANSAMINASE"/>
    <property type="match status" value="1"/>
</dbReference>
<dbReference type="AlphaFoldDB" id="A0A8J1U1J1"/>
<keyword evidence="10" id="KW-1185">Reference proteome</keyword>
<comment type="catalytic activity">
    <reaction evidence="7">
        <text>(2-aminoethyl)phosphonate + pyruvate = phosphonoacetaldehyde + L-alanine</text>
        <dbReference type="Rhea" id="RHEA:17021"/>
        <dbReference type="ChEBI" id="CHEBI:15361"/>
        <dbReference type="ChEBI" id="CHEBI:57418"/>
        <dbReference type="ChEBI" id="CHEBI:57972"/>
        <dbReference type="ChEBI" id="CHEBI:58383"/>
        <dbReference type="EC" id="2.6.1.37"/>
    </reaction>
</comment>
<dbReference type="GO" id="GO:0047304">
    <property type="term" value="F:2-aminoethylphosphonate-pyruvate transaminase activity"/>
    <property type="evidence" value="ECO:0007669"/>
    <property type="project" value="UniProtKB-EC"/>
</dbReference>
<dbReference type="InterPro" id="IPR015424">
    <property type="entry name" value="PyrdxlP-dep_Trfase"/>
</dbReference>
<dbReference type="Pfam" id="PF00266">
    <property type="entry name" value="Aminotran_5"/>
    <property type="match status" value="1"/>
</dbReference>
<evidence type="ECO:0000256" key="5">
    <source>
        <dbReference type="ARBA" id="ARBA00023317"/>
    </source>
</evidence>
<dbReference type="EMBL" id="CAIIXF020000008">
    <property type="protein sequence ID" value="CAH1792258.1"/>
    <property type="molecule type" value="Genomic_DNA"/>
</dbReference>
<protein>
    <recommendedName>
        <fullName evidence="6">2-aminoethylphosphonate--pyruvate transaminase</fullName>
        <ecNumber evidence="6">2.6.1.37</ecNumber>
    </recommendedName>
</protein>
<sequence>SHFRGGKKVLLKFFKLNLLNLDLVSEQSIHALIVEIMLTKAILTFLTSKVVLKRGRTTHNLVLSSRKLGLSGACTDKKLFTPGPLCVSMTTKQAMLRDLGSRDTEFVDTVKYIRSQLENISGSNEDAYTCIPIQGSGTFAVESIFQTTVPRTNAKVLILANGAYGKRMAAICRALNIDHHIELFPENEQVSSTRVEELLQSDNFSNVSIVHCETSSGVVNPIQDIGRITKEYQPNALYIVDAMSSFGAIPINMEASNIDFLATSANKCLQGVPGFAFVIAKVEQLKLCKGQSRSLSLDLLGQYTALENTGQFRFTPPTHTMLALKQALAELEEEGGVEGRAKRYQNNCSILRDGMSKLGFKEFLSDEHTGYIITSFYMPSDPQFTFTDFYSKLSDLGQVIYPGKVNDADCFRIGNIGDLSGDDMRHLLMCVKQVCKDMCVKLPLS</sequence>
<dbReference type="NCBIfam" id="TIGR03301">
    <property type="entry name" value="PhnW-AepZ"/>
    <property type="match status" value="1"/>
</dbReference>
<evidence type="ECO:0000256" key="6">
    <source>
        <dbReference type="ARBA" id="ARBA00044521"/>
    </source>
</evidence>
<dbReference type="InterPro" id="IPR000192">
    <property type="entry name" value="Aminotrans_V_dom"/>
</dbReference>
<dbReference type="HAMAP" id="MF_01376">
    <property type="entry name" value="PhnW_aminotrans_5"/>
    <property type="match status" value="1"/>
</dbReference>
<comment type="cofactor">
    <cofactor evidence="1">
        <name>pyridoxal 5'-phosphate</name>
        <dbReference type="ChEBI" id="CHEBI:597326"/>
    </cofactor>
</comment>
<dbReference type="EC" id="2.6.1.37" evidence="6"/>
<evidence type="ECO:0000313" key="10">
    <source>
        <dbReference type="Proteomes" id="UP000749559"/>
    </source>
</evidence>
<dbReference type="InterPro" id="IPR015421">
    <property type="entry name" value="PyrdxlP-dep_Trfase_major"/>
</dbReference>
<feature type="domain" description="Aminotransferase class V" evidence="8">
    <location>
        <begin position="96"/>
        <end position="365"/>
    </location>
</feature>
<reference evidence="9" key="1">
    <citation type="submission" date="2022-03" db="EMBL/GenBank/DDBJ databases">
        <authorList>
            <person name="Martin C."/>
        </authorList>
    </citation>
    <scope>NUCLEOTIDE SEQUENCE</scope>
</reference>
<evidence type="ECO:0000259" key="8">
    <source>
        <dbReference type="Pfam" id="PF00266"/>
    </source>
</evidence>
<dbReference type="Proteomes" id="UP000749559">
    <property type="component" value="Unassembled WGS sequence"/>
</dbReference>
<dbReference type="Gene3D" id="3.40.640.10">
    <property type="entry name" value="Type I PLP-dependent aspartate aminotransferase-like (Major domain)"/>
    <property type="match status" value="1"/>
</dbReference>
<dbReference type="InterPro" id="IPR015422">
    <property type="entry name" value="PyrdxlP-dep_Trfase_small"/>
</dbReference>
<keyword evidence="4" id="KW-0663">Pyridoxal phosphate</keyword>
<feature type="non-terminal residue" evidence="9">
    <location>
        <position position="445"/>
    </location>
</feature>
<evidence type="ECO:0000256" key="4">
    <source>
        <dbReference type="ARBA" id="ARBA00022898"/>
    </source>
</evidence>